<dbReference type="EMBL" id="JAWDJW010006692">
    <property type="protein sequence ID" value="KAK3063865.1"/>
    <property type="molecule type" value="Genomic_DNA"/>
</dbReference>
<gene>
    <name evidence="1" type="ORF">LTS18_012122</name>
</gene>
<evidence type="ECO:0000313" key="2">
    <source>
        <dbReference type="Proteomes" id="UP001186974"/>
    </source>
</evidence>
<name>A0ACC3D9J2_9PEZI</name>
<sequence>MAPKKAKANADVGRARSDLDRFRSIARARVRRRLRRQDGGREPSDAEFNKEYKKIGVMGLYRAWKRKPSTMDLDVEDARPVDYNSEEDAKPSGPEQGSAVSEGNLDPPEEEPAADADPLGGAPAGNGDLPGGEPAADVGPLGGEPATTGDLAVGPSASSKGKEGARDIDENLADTGPTMPGIDLRVKEYETALSMFTKKRKPLPANIMEGTEEESMLYVHAMLGCMLTFTEQHNKEADAAFYRLSETQKLKWEAEALAENMRLYNAETAVLEDSDKEPVKDDADSVEEFDIDLNGVQEWRAQDRLGEGGFGVAHLYVRLDNNGNIAEVSEPSILLKN</sequence>
<evidence type="ECO:0000313" key="1">
    <source>
        <dbReference type="EMBL" id="KAK3063865.1"/>
    </source>
</evidence>
<accession>A0ACC3D9J2</accession>
<keyword evidence="2" id="KW-1185">Reference proteome</keyword>
<proteinExistence type="predicted"/>
<comment type="caution">
    <text evidence="1">The sequence shown here is derived from an EMBL/GenBank/DDBJ whole genome shotgun (WGS) entry which is preliminary data.</text>
</comment>
<protein>
    <submittedName>
        <fullName evidence="1">Uncharacterized protein</fullName>
    </submittedName>
</protein>
<dbReference type="Proteomes" id="UP001186974">
    <property type="component" value="Unassembled WGS sequence"/>
</dbReference>
<reference evidence="1" key="1">
    <citation type="submission" date="2024-09" db="EMBL/GenBank/DDBJ databases">
        <title>Black Yeasts Isolated from many extreme environments.</title>
        <authorList>
            <person name="Coleine C."/>
            <person name="Stajich J.E."/>
            <person name="Selbmann L."/>
        </authorList>
    </citation>
    <scope>NUCLEOTIDE SEQUENCE</scope>
    <source>
        <strain evidence="1">CCFEE 5737</strain>
    </source>
</reference>
<organism evidence="1 2">
    <name type="scientific">Coniosporium uncinatum</name>
    <dbReference type="NCBI Taxonomy" id="93489"/>
    <lineage>
        <taxon>Eukaryota</taxon>
        <taxon>Fungi</taxon>
        <taxon>Dikarya</taxon>
        <taxon>Ascomycota</taxon>
        <taxon>Pezizomycotina</taxon>
        <taxon>Dothideomycetes</taxon>
        <taxon>Dothideomycetes incertae sedis</taxon>
        <taxon>Coniosporium</taxon>
    </lineage>
</organism>